<dbReference type="Gene3D" id="1.10.4080.10">
    <property type="entry name" value="ADP-ribosylation/Crystallin J1"/>
    <property type="match status" value="2"/>
</dbReference>
<feature type="region of interest" description="Disordered" evidence="1">
    <location>
        <begin position="99"/>
        <end position="137"/>
    </location>
</feature>
<feature type="compositionally biased region" description="Acidic residues" evidence="1">
    <location>
        <begin position="237"/>
        <end position="246"/>
    </location>
</feature>
<dbReference type="PANTHER" id="PTHR16222:SF28">
    <property type="entry name" value="ADP-RIBOSYLGLYCOHYDROLASE"/>
    <property type="match status" value="1"/>
</dbReference>
<accession>A0ABR3V2S7</accession>
<name>A0ABR3V2S7_HUMIN</name>
<dbReference type="EMBL" id="JAZGSY010000515">
    <property type="protein sequence ID" value="KAL1835892.1"/>
    <property type="molecule type" value="Genomic_DNA"/>
</dbReference>
<proteinExistence type="predicted"/>
<dbReference type="InterPro" id="IPR036705">
    <property type="entry name" value="Ribosyl_crysJ1_sf"/>
</dbReference>
<protein>
    <recommendedName>
        <fullName evidence="4">ADP-ribosylglycohydrolase</fullName>
    </recommendedName>
</protein>
<dbReference type="Proteomes" id="UP001583172">
    <property type="component" value="Unassembled WGS sequence"/>
</dbReference>
<evidence type="ECO:0000313" key="3">
    <source>
        <dbReference type="Proteomes" id="UP001583172"/>
    </source>
</evidence>
<feature type="compositionally biased region" description="Low complexity" evidence="1">
    <location>
        <begin position="99"/>
        <end position="112"/>
    </location>
</feature>
<sequence>MPTPAQYLLNLTLQDRITGSLIGSALGDTIGLYTEFLSAAKAAEVYPSRHFTLLGPDGRPTPFHLDFHRAPKELGHWTDDTDHALLILLAFLHGADTRTSASTSPASSSTPCPASPQPTTPSSFPSSRFGGGQPPLPTQLDLAERLRVWTRQGFPPLQTMPLGLGRLVGRVVSSTSFTTDPEGRAREAWERTGRNAAPNGSLMRTHTLGLISVLRGGGLEGGVGFGGAGGVGGDGNVDVDENEDEKDDGKVEEKENTGTRGATGVVEITPAEREVFTCAARLSRVTHVDPRCVLACVIGMALVRGVVRGEVRSETDIDSVITRCLAWFRAEGKVESDGDVDEAELWRHVKPEDEDGLEALRLDEPAAIGYVYKTLGAGVVALRMAMRKEAVEGRGFLVRTRVFEELITDLVMRGGDADTNACFAGALLGGYLGYGTLPDHWKHGLKHEGWLLSKAEALCQMCMGDENR</sequence>
<dbReference type="InterPro" id="IPR005502">
    <property type="entry name" value="Ribosyl_crysJ1"/>
</dbReference>
<gene>
    <name evidence="2" type="ORF">VTJ49DRAFT_5913</name>
</gene>
<keyword evidence="3" id="KW-1185">Reference proteome</keyword>
<dbReference type="SUPFAM" id="SSF101478">
    <property type="entry name" value="ADP-ribosylglycohydrolase"/>
    <property type="match status" value="2"/>
</dbReference>
<feature type="region of interest" description="Disordered" evidence="1">
    <location>
        <begin position="230"/>
        <end position="260"/>
    </location>
</feature>
<organism evidence="2 3">
    <name type="scientific">Humicola insolens</name>
    <name type="common">Soft-rot fungus</name>
    <dbReference type="NCBI Taxonomy" id="85995"/>
    <lineage>
        <taxon>Eukaryota</taxon>
        <taxon>Fungi</taxon>
        <taxon>Dikarya</taxon>
        <taxon>Ascomycota</taxon>
        <taxon>Pezizomycotina</taxon>
        <taxon>Sordariomycetes</taxon>
        <taxon>Sordariomycetidae</taxon>
        <taxon>Sordariales</taxon>
        <taxon>Chaetomiaceae</taxon>
        <taxon>Mycothermus</taxon>
    </lineage>
</organism>
<dbReference type="InterPro" id="IPR050792">
    <property type="entry name" value="ADP-ribosylglycohydrolase"/>
</dbReference>
<feature type="compositionally biased region" description="Basic and acidic residues" evidence="1">
    <location>
        <begin position="247"/>
        <end position="257"/>
    </location>
</feature>
<reference evidence="2 3" key="1">
    <citation type="journal article" date="2024" name="Commun. Biol.">
        <title>Comparative genomic analysis of thermophilic fungi reveals convergent evolutionary adaptations and gene losses.</title>
        <authorList>
            <person name="Steindorff A.S."/>
            <person name="Aguilar-Pontes M.V."/>
            <person name="Robinson A.J."/>
            <person name="Andreopoulos B."/>
            <person name="LaButti K."/>
            <person name="Kuo A."/>
            <person name="Mondo S."/>
            <person name="Riley R."/>
            <person name="Otillar R."/>
            <person name="Haridas S."/>
            <person name="Lipzen A."/>
            <person name="Grimwood J."/>
            <person name="Schmutz J."/>
            <person name="Clum A."/>
            <person name="Reid I.D."/>
            <person name="Moisan M.C."/>
            <person name="Butler G."/>
            <person name="Nguyen T.T.M."/>
            <person name="Dewar K."/>
            <person name="Conant G."/>
            <person name="Drula E."/>
            <person name="Henrissat B."/>
            <person name="Hansel C."/>
            <person name="Singer S."/>
            <person name="Hutchinson M.I."/>
            <person name="de Vries R.P."/>
            <person name="Natvig D.O."/>
            <person name="Powell A.J."/>
            <person name="Tsang A."/>
            <person name="Grigoriev I.V."/>
        </authorList>
    </citation>
    <scope>NUCLEOTIDE SEQUENCE [LARGE SCALE GENOMIC DNA]</scope>
    <source>
        <strain evidence="2 3">CBS 620.91</strain>
    </source>
</reference>
<feature type="compositionally biased region" description="Basic and acidic residues" evidence="1">
    <location>
        <begin position="181"/>
        <end position="193"/>
    </location>
</feature>
<dbReference type="Pfam" id="PF03747">
    <property type="entry name" value="ADP_ribosyl_GH"/>
    <property type="match status" value="2"/>
</dbReference>
<comment type="caution">
    <text evidence="2">The sequence shown here is derived from an EMBL/GenBank/DDBJ whole genome shotgun (WGS) entry which is preliminary data.</text>
</comment>
<feature type="region of interest" description="Disordered" evidence="1">
    <location>
        <begin position="175"/>
        <end position="201"/>
    </location>
</feature>
<evidence type="ECO:0000313" key="2">
    <source>
        <dbReference type="EMBL" id="KAL1835892.1"/>
    </source>
</evidence>
<dbReference type="PANTHER" id="PTHR16222">
    <property type="entry name" value="ADP-RIBOSYLGLYCOHYDROLASE"/>
    <property type="match status" value="1"/>
</dbReference>
<evidence type="ECO:0000256" key="1">
    <source>
        <dbReference type="SAM" id="MobiDB-lite"/>
    </source>
</evidence>
<evidence type="ECO:0008006" key="4">
    <source>
        <dbReference type="Google" id="ProtNLM"/>
    </source>
</evidence>